<dbReference type="OrthoDB" id="2082683at2"/>
<dbReference type="STRING" id="751945.Theos_0090"/>
<dbReference type="eggNOG" id="COG3212">
    <property type="taxonomic scope" value="Bacteria"/>
</dbReference>
<dbReference type="PATRIC" id="fig|751945.3.peg.84"/>
<dbReference type="HOGENOM" id="CLU_098908_0_0_0"/>
<evidence type="ECO:0008006" key="3">
    <source>
        <dbReference type="Google" id="ProtNLM"/>
    </source>
</evidence>
<reference evidence="1 2" key="1">
    <citation type="journal article" date="2013" name="Genome Announc.">
        <title>Whole Genome Sequencing of Thermus oshimai JL-2 and Thermus thermophilus JL-18, Incomplete Denitrifiers from the United States Great Basin.</title>
        <authorList>
            <person name="Murugapiran S.K."/>
            <person name="Huntemann M."/>
            <person name="Wei C.L."/>
            <person name="Han J."/>
            <person name="Detter J.C."/>
            <person name="Han C.S."/>
            <person name="Erkkila T.H."/>
            <person name="Teshima H."/>
            <person name="Chen A."/>
            <person name="Kyrpides N."/>
            <person name="Mavrommatis K."/>
            <person name="Markowitz V."/>
            <person name="Szeto E."/>
            <person name="Ivanova N."/>
            <person name="Pagani I."/>
            <person name="Lam J."/>
            <person name="McDonald A.I."/>
            <person name="Dodsworth J.A."/>
            <person name="Pati A."/>
            <person name="Goodwin L."/>
            <person name="Peters L."/>
            <person name="Pitluck S."/>
            <person name="Woyke T."/>
            <person name="Hedlund B.P."/>
        </authorList>
    </citation>
    <scope>NUCLEOTIDE SEQUENCE</scope>
    <source>
        <strain evidence="1 2">JL-2</strain>
    </source>
</reference>
<evidence type="ECO:0000313" key="2">
    <source>
        <dbReference type="Proteomes" id="UP000000211"/>
    </source>
</evidence>
<dbReference type="AlphaFoldDB" id="K7QVB2"/>
<keyword evidence="2" id="KW-1185">Reference proteome</keyword>
<sequence>MKGHQAVLGILGLLLLGLALTQGMMGGFGPGYGALGPGMMGMGHGMRAVYPPQARPIPEEVARARMEAYAQRVAPGARLQDFMAFSQTYYAQVVDAGGQGLFELIVDRYTGAVAPEPGPSRMWNTRYGMMAAPLQAPPRYGLSEAKRLAEAFLKGFLPGARVIEEGAFPGYYTFDFGRKEVEGMLSVNAYTGEVWVHTWHGPFLGGHEE</sequence>
<proteinExistence type="predicted"/>
<dbReference type="EMBL" id="CP003249">
    <property type="protein sequence ID" value="AFV75173.1"/>
    <property type="molecule type" value="Genomic_DNA"/>
</dbReference>
<name>K7QVB2_THEOS</name>
<gene>
    <name evidence="1" type="ORF">Theos_0090</name>
</gene>
<organism evidence="1 2">
    <name type="scientific">Thermus oshimai JL-2</name>
    <dbReference type="NCBI Taxonomy" id="751945"/>
    <lineage>
        <taxon>Bacteria</taxon>
        <taxon>Thermotogati</taxon>
        <taxon>Deinococcota</taxon>
        <taxon>Deinococci</taxon>
        <taxon>Thermales</taxon>
        <taxon>Thermaceae</taxon>
        <taxon>Thermus</taxon>
    </lineage>
</organism>
<accession>K7QVB2</accession>
<evidence type="ECO:0000313" key="1">
    <source>
        <dbReference type="EMBL" id="AFV75173.1"/>
    </source>
</evidence>
<dbReference type="KEGG" id="tos:Theos_0090"/>
<dbReference type="RefSeq" id="WP_016328373.1">
    <property type="nucleotide sequence ID" value="NC_019386.1"/>
</dbReference>
<protein>
    <recommendedName>
        <fullName evidence="3">Peptidase propeptide domain-containing protein</fullName>
    </recommendedName>
</protein>
<dbReference type="Proteomes" id="UP000000211">
    <property type="component" value="Chromosome"/>
</dbReference>